<dbReference type="GO" id="GO:0022625">
    <property type="term" value="C:cytosolic large ribosomal subunit"/>
    <property type="evidence" value="ECO:0007669"/>
    <property type="project" value="TreeGrafter"/>
</dbReference>
<dbReference type="GO" id="GO:0070180">
    <property type="term" value="F:large ribosomal subunit rRNA binding"/>
    <property type="evidence" value="ECO:0007669"/>
    <property type="project" value="TreeGrafter"/>
</dbReference>
<dbReference type="CDD" id="cd00337">
    <property type="entry name" value="Ribosomal_uL14"/>
    <property type="match status" value="1"/>
</dbReference>
<dbReference type="EMBL" id="LGUB01000177">
    <property type="protein sequence ID" value="KRH93930.1"/>
    <property type="molecule type" value="Genomic_DNA"/>
</dbReference>
<comment type="caution">
    <text evidence="7">The sequence shown here is derived from an EMBL/GenBank/DDBJ whole genome shotgun (WGS) entry which is preliminary data.</text>
</comment>
<dbReference type="GO" id="GO:0006412">
    <property type="term" value="P:translation"/>
    <property type="evidence" value="ECO:0007669"/>
    <property type="project" value="InterPro"/>
</dbReference>
<accession>A0A0R0LXI3</accession>
<sequence>MPGRGKQPLETVKNRIKLSKGLQVGTVLQCADNSGAKMLRIIGVKGYRGRLNKLPAATLGDVIVCSVIKGRPDLRKKIVLAVPVRQKQIIRRVDGLHVYFSDNAAVLITNKGELRGTQINGPVGREACDLWPKLSSTASSVF</sequence>
<organism evidence="7 8">
    <name type="scientific">Pseudoloma neurophilia</name>
    <dbReference type="NCBI Taxonomy" id="146866"/>
    <lineage>
        <taxon>Eukaryota</taxon>
        <taxon>Fungi</taxon>
        <taxon>Fungi incertae sedis</taxon>
        <taxon>Microsporidia</taxon>
        <taxon>Pseudoloma</taxon>
    </lineage>
</organism>
<evidence type="ECO:0000313" key="8">
    <source>
        <dbReference type="Proteomes" id="UP000051530"/>
    </source>
</evidence>
<protein>
    <recommendedName>
        <fullName evidence="4">Large ribosomal subunit protein uL14</fullName>
    </recommendedName>
    <alternativeName>
        <fullName evidence="5">60S ribosomal protein L23</fullName>
    </alternativeName>
</protein>
<dbReference type="AlphaFoldDB" id="A0A0R0LXI3"/>
<name>A0A0R0LXI3_9MICR</name>
<keyword evidence="8" id="KW-1185">Reference proteome</keyword>
<dbReference type="InterPro" id="IPR000218">
    <property type="entry name" value="Ribosomal_uL14"/>
</dbReference>
<dbReference type="HAMAP" id="MF_01367">
    <property type="entry name" value="Ribosomal_uL14"/>
    <property type="match status" value="1"/>
</dbReference>
<dbReference type="SUPFAM" id="SSF50193">
    <property type="entry name" value="Ribosomal protein L14"/>
    <property type="match status" value="1"/>
</dbReference>
<dbReference type="Gene3D" id="2.40.150.20">
    <property type="entry name" value="Ribosomal protein L14"/>
    <property type="match status" value="1"/>
</dbReference>
<dbReference type="GO" id="GO:0003735">
    <property type="term" value="F:structural constituent of ribosome"/>
    <property type="evidence" value="ECO:0007669"/>
    <property type="project" value="InterPro"/>
</dbReference>
<keyword evidence="2 6" id="KW-0689">Ribosomal protein</keyword>
<evidence type="ECO:0000256" key="1">
    <source>
        <dbReference type="ARBA" id="ARBA00010745"/>
    </source>
</evidence>
<gene>
    <name evidence="7" type="ORF">M153_4850003749</name>
</gene>
<evidence type="ECO:0000256" key="4">
    <source>
        <dbReference type="ARBA" id="ARBA00035199"/>
    </source>
</evidence>
<evidence type="ECO:0000313" key="7">
    <source>
        <dbReference type="EMBL" id="KRH93930.1"/>
    </source>
</evidence>
<dbReference type="VEuPathDB" id="MicrosporidiaDB:M153_4850003749"/>
<dbReference type="OrthoDB" id="407959at2759"/>
<reference evidence="7 8" key="1">
    <citation type="submission" date="2015-07" db="EMBL/GenBank/DDBJ databases">
        <title>The genome of Pseudoloma neurophilia, a relevant intracellular parasite of the zebrafish.</title>
        <authorList>
            <person name="Ndikumana S."/>
            <person name="Pelin A."/>
            <person name="Sanders J."/>
            <person name="Corradi N."/>
        </authorList>
    </citation>
    <scope>NUCLEOTIDE SEQUENCE [LARGE SCALE GENOMIC DNA]</scope>
    <source>
        <strain evidence="7 8">MK1</strain>
    </source>
</reference>
<dbReference type="FunFam" id="2.40.150.20:FF:000007">
    <property type="entry name" value="50S ribosomal protein L14"/>
    <property type="match status" value="1"/>
</dbReference>
<evidence type="ECO:0000256" key="3">
    <source>
        <dbReference type="ARBA" id="ARBA00023274"/>
    </source>
</evidence>
<dbReference type="PANTHER" id="PTHR11761">
    <property type="entry name" value="50S/60S RIBOSOMAL PROTEIN L14/L23"/>
    <property type="match status" value="1"/>
</dbReference>
<evidence type="ECO:0000256" key="2">
    <source>
        <dbReference type="ARBA" id="ARBA00022980"/>
    </source>
</evidence>
<dbReference type="Proteomes" id="UP000051530">
    <property type="component" value="Unassembled WGS sequence"/>
</dbReference>
<keyword evidence="3 6" id="KW-0687">Ribonucleoprotein</keyword>
<dbReference type="SMART" id="SM01374">
    <property type="entry name" value="Ribosomal_L14"/>
    <property type="match status" value="1"/>
</dbReference>
<dbReference type="Pfam" id="PF00238">
    <property type="entry name" value="Ribosomal_L14"/>
    <property type="match status" value="1"/>
</dbReference>
<proteinExistence type="inferred from homology"/>
<dbReference type="PANTHER" id="PTHR11761:SF8">
    <property type="entry name" value="LARGE RIBOSOMAL SUBUNIT PROTEIN UL14"/>
    <property type="match status" value="1"/>
</dbReference>
<comment type="similarity">
    <text evidence="1 6">Belongs to the universal ribosomal protein uL14 family.</text>
</comment>
<dbReference type="InterPro" id="IPR036853">
    <property type="entry name" value="Ribosomal_uL14_sf"/>
</dbReference>
<evidence type="ECO:0000256" key="6">
    <source>
        <dbReference type="RuleBase" id="RU003949"/>
    </source>
</evidence>
<evidence type="ECO:0000256" key="5">
    <source>
        <dbReference type="ARBA" id="ARBA00035326"/>
    </source>
</evidence>